<reference evidence="1 2" key="1">
    <citation type="journal article" date="2005" name="Nucleic Acids Res.">
        <title>Genomic blueprint of Hahella chejuensis, a marine microbe producing an algicidal agent.</title>
        <authorList>
            <person name="Jeong H."/>
            <person name="Yim J.H."/>
            <person name="Lee C."/>
            <person name="Choi S.-H."/>
            <person name="Park Y.K."/>
            <person name="Yoon S.H."/>
            <person name="Hur C.-G."/>
            <person name="Kang H.-Y."/>
            <person name="Kim D."/>
            <person name="Lee H.H."/>
            <person name="Park K.H."/>
            <person name="Park S.-H."/>
            <person name="Park H.-S."/>
            <person name="Lee H.K."/>
            <person name="Oh T.K."/>
            <person name="Kim J.F."/>
        </authorList>
    </citation>
    <scope>NUCLEOTIDE SEQUENCE [LARGE SCALE GENOMIC DNA]</scope>
    <source>
        <strain evidence="1 2">KCTC 2396</strain>
    </source>
</reference>
<evidence type="ECO:0000313" key="1">
    <source>
        <dbReference type="EMBL" id="ABC29942.1"/>
    </source>
</evidence>
<gene>
    <name evidence="1" type="ordered locus">HCH_03179</name>
</gene>
<sequence>MATWACKRAVSLSLGKQAFKYNRHTFPVQDEPENPIRASEFFYALIRTLRMTLAPHRGAIARFR</sequence>
<evidence type="ECO:0000313" key="2">
    <source>
        <dbReference type="Proteomes" id="UP000000238"/>
    </source>
</evidence>
<dbReference type="HOGENOM" id="CLU_2861499_0_0_6"/>
<proteinExistence type="predicted"/>
<protein>
    <submittedName>
        <fullName evidence="1">Uncharacterized protein</fullName>
    </submittedName>
</protein>
<organism evidence="1 2">
    <name type="scientific">Hahella chejuensis (strain KCTC 2396)</name>
    <dbReference type="NCBI Taxonomy" id="349521"/>
    <lineage>
        <taxon>Bacteria</taxon>
        <taxon>Pseudomonadati</taxon>
        <taxon>Pseudomonadota</taxon>
        <taxon>Gammaproteobacteria</taxon>
        <taxon>Oceanospirillales</taxon>
        <taxon>Hahellaceae</taxon>
        <taxon>Hahella</taxon>
    </lineage>
</organism>
<keyword evidence="2" id="KW-1185">Reference proteome</keyword>
<accession>Q2SHD2</accession>
<name>Q2SHD2_HAHCH</name>
<dbReference type="KEGG" id="hch:HCH_03179"/>
<dbReference type="AlphaFoldDB" id="Q2SHD2"/>
<dbReference type="STRING" id="349521.HCH_03179"/>
<dbReference type="EMBL" id="CP000155">
    <property type="protein sequence ID" value="ABC29942.1"/>
    <property type="molecule type" value="Genomic_DNA"/>
</dbReference>
<dbReference type="Proteomes" id="UP000000238">
    <property type="component" value="Chromosome"/>
</dbReference>